<accession>A0A8S1RC59</accession>
<evidence type="ECO:0000256" key="2">
    <source>
        <dbReference type="ARBA" id="ARBA00022737"/>
    </source>
</evidence>
<feature type="transmembrane region" description="Helical" evidence="4">
    <location>
        <begin position="629"/>
        <end position="650"/>
    </location>
</feature>
<dbReference type="Proteomes" id="UP000692954">
    <property type="component" value="Unassembled WGS sequence"/>
</dbReference>
<evidence type="ECO:0000313" key="6">
    <source>
        <dbReference type="Proteomes" id="UP000692954"/>
    </source>
</evidence>
<feature type="transmembrane region" description="Helical" evidence="4">
    <location>
        <begin position="534"/>
        <end position="562"/>
    </location>
</feature>
<dbReference type="AlphaFoldDB" id="A0A8S1RC59"/>
<sequence>MRINSFNEGCLEQLDDKCLICQKGWILEELFEKCHPIISDRIIKCDQDFCQIFQFETVQQYQNGIISQPAMKINSFNEGCLSQIDDKCPICQQGWILDEVFEKCHPICGDGIIQGLEECDDGNLISNNSCHLCKYQCKEFCQICLFGNCLQCQDGFVLNSNFNCDPLCGDSNLIPYSNEQCELSVNGVWDRCQDCKFISIPNCKTDSFPICLECEVGYQIIENECLPHCGDKIILEQYEDCDDGNLQPYDGCYQCKFQCIEDCNICDRGQCFLKCENGYKFVNNSCLSICGDQIVTKEEECDDGNLQPYDGCFQCMYSCPKNCYNCYQGTCLECNYQYQLLDSNQCKQQQLNCGDGLLQGQEECDDENYQANDGCKDCLVEQNWICITRTIDKPSQCAFNKAPNLIINYLNMTENKQYVSIQFDQQVKIKTAQPLSETMNFQLSNINKNKWNSSLFILQDVGSDVSFGEFIVQIEIQQLLELRPVLKISINQPVINLDNAALLEIEKSITLQYPTFLNEIQTEYSENFKTLNQILIYFLFGIAGVSLIFGNGDLFIEILAILGYEQYLRYINLQFPENLEIYFSSYDLITIQPLLDLIQFPQLLQFIDIQSNQEYSHGKFKMYKLCSSIIINLQCQIFQFLIFLFLILLYQYVKKILFNWIFCSKYFYYTSSLSTYINSKLVFYLSQSFYNILVDILKLEKFMSYQGFQKALLLNGWDMIFKTLLQTRSIQTENYINIVEIIILSIILFFYYTILLDCFKVQQQKQKKEKFEILNFARQFLFLFFLIYLQDCQILQLGVLFSQAYFRLNCQLIIDLFQGNKIILFIWWLRYQY</sequence>
<keyword evidence="4" id="KW-0812">Transmembrane</keyword>
<proteinExistence type="predicted"/>
<evidence type="ECO:0000256" key="1">
    <source>
        <dbReference type="ARBA" id="ARBA00022729"/>
    </source>
</evidence>
<dbReference type="OrthoDB" id="28293at2759"/>
<evidence type="ECO:0000313" key="5">
    <source>
        <dbReference type="EMBL" id="CAD8124924.1"/>
    </source>
</evidence>
<reference evidence="5" key="1">
    <citation type="submission" date="2021-01" db="EMBL/GenBank/DDBJ databases">
        <authorList>
            <consortium name="Genoscope - CEA"/>
            <person name="William W."/>
        </authorList>
    </citation>
    <scope>NUCLEOTIDE SEQUENCE</scope>
</reference>
<keyword evidence="4" id="KW-1133">Transmembrane helix</keyword>
<feature type="transmembrane region" description="Helical" evidence="4">
    <location>
        <begin position="812"/>
        <end position="829"/>
    </location>
</feature>
<name>A0A8S1RC59_9CILI</name>
<protein>
    <submittedName>
        <fullName evidence="5">Uncharacterized protein</fullName>
    </submittedName>
</protein>
<dbReference type="PANTHER" id="PTHR38934:SF6">
    <property type="entry name" value="CHROMOSOME UNDETERMINED SCAFFOLD_176, WHOLE GENOME SHOTGUN SEQUENCE"/>
    <property type="match status" value="1"/>
</dbReference>
<comment type="caution">
    <text evidence="5">The sequence shown here is derived from an EMBL/GenBank/DDBJ whole genome shotgun (WGS) entry which is preliminary data.</text>
</comment>
<keyword evidence="1" id="KW-0732">Signal</keyword>
<keyword evidence="4" id="KW-0472">Membrane</keyword>
<dbReference type="InterPro" id="IPR011936">
    <property type="entry name" value="Myxo_disulph_rpt"/>
</dbReference>
<dbReference type="NCBIfam" id="TIGR02232">
    <property type="entry name" value="myxo_disulf_rpt"/>
    <property type="match status" value="3"/>
</dbReference>
<dbReference type="EMBL" id="CAJJDN010000154">
    <property type="protein sequence ID" value="CAD8124924.1"/>
    <property type="molecule type" value="Genomic_DNA"/>
</dbReference>
<dbReference type="PANTHER" id="PTHR38934">
    <property type="entry name" value="HYPHALLY REGULATED CELL WALL PROTEIN 1"/>
    <property type="match status" value="1"/>
</dbReference>
<keyword evidence="2" id="KW-0677">Repeat</keyword>
<gene>
    <name evidence="5" type="ORF">PSON_ATCC_30995.1.T1540135</name>
</gene>
<evidence type="ECO:0000256" key="3">
    <source>
        <dbReference type="ARBA" id="ARBA00023157"/>
    </source>
</evidence>
<keyword evidence="6" id="KW-1185">Reference proteome</keyword>
<organism evidence="5 6">
    <name type="scientific">Paramecium sonneborni</name>
    <dbReference type="NCBI Taxonomy" id="65129"/>
    <lineage>
        <taxon>Eukaryota</taxon>
        <taxon>Sar</taxon>
        <taxon>Alveolata</taxon>
        <taxon>Ciliophora</taxon>
        <taxon>Intramacronucleata</taxon>
        <taxon>Oligohymenophorea</taxon>
        <taxon>Peniculida</taxon>
        <taxon>Parameciidae</taxon>
        <taxon>Paramecium</taxon>
    </lineage>
</organism>
<keyword evidence="3" id="KW-1015">Disulfide bond</keyword>
<feature type="transmembrane region" description="Helical" evidence="4">
    <location>
        <begin position="735"/>
        <end position="759"/>
    </location>
</feature>
<evidence type="ECO:0000256" key="4">
    <source>
        <dbReference type="SAM" id="Phobius"/>
    </source>
</evidence>
<dbReference type="Pfam" id="PF13948">
    <property type="entry name" value="DUF4215"/>
    <property type="match status" value="5"/>
</dbReference>
<feature type="transmembrane region" description="Helical" evidence="4">
    <location>
        <begin position="780"/>
        <end position="806"/>
    </location>
</feature>